<feature type="transmembrane region" description="Helical" evidence="1">
    <location>
        <begin position="161"/>
        <end position="184"/>
    </location>
</feature>
<dbReference type="RefSeq" id="WP_379839903.1">
    <property type="nucleotide sequence ID" value="NZ_JBHRYQ010000001.1"/>
</dbReference>
<evidence type="ECO:0000313" key="3">
    <source>
        <dbReference type="Proteomes" id="UP001595616"/>
    </source>
</evidence>
<feature type="transmembrane region" description="Helical" evidence="1">
    <location>
        <begin position="79"/>
        <end position="97"/>
    </location>
</feature>
<proteinExistence type="predicted"/>
<reference evidence="3" key="1">
    <citation type="journal article" date="2019" name="Int. J. Syst. Evol. Microbiol.">
        <title>The Global Catalogue of Microorganisms (GCM) 10K type strain sequencing project: providing services to taxonomists for standard genome sequencing and annotation.</title>
        <authorList>
            <consortium name="The Broad Institute Genomics Platform"/>
            <consortium name="The Broad Institute Genome Sequencing Center for Infectious Disease"/>
            <person name="Wu L."/>
            <person name="Ma J."/>
        </authorList>
    </citation>
    <scope>NUCLEOTIDE SEQUENCE [LARGE SCALE GENOMIC DNA]</scope>
    <source>
        <strain evidence="3">CECT 7956</strain>
    </source>
</reference>
<evidence type="ECO:0000256" key="1">
    <source>
        <dbReference type="SAM" id="Phobius"/>
    </source>
</evidence>
<evidence type="ECO:0000313" key="2">
    <source>
        <dbReference type="EMBL" id="MFC3812997.1"/>
    </source>
</evidence>
<accession>A0ABV7Z2R5</accession>
<organism evidence="2 3">
    <name type="scientific">Lacihabitans lacunae</name>
    <dbReference type="NCBI Taxonomy" id="1028214"/>
    <lineage>
        <taxon>Bacteria</taxon>
        <taxon>Pseudomonadati</taxon>
        <taxon>Bacteroidota</taxon>
        <taxon>Cytophagia</taxon>
        <taxon>Cytophagales</taxon>
        <taxon>Leadbetterellaceae</taxon>
        <taxon>Lacihabitans</taxon>
    </lineage>
</organism>
<evidence type="ECO:0008006" key="4">
    <source>
        <dbReference type="Google" id="ProtNLM"/>
    </source>
</evidence>
<protein>
    <recommendedName>
        <fullName evidence="4">Copper chaperone NosL</fullName>
    </recommendedName>
</protein>
<keyword evidence="1" id="KW-1133">Transmembrane helix</keyword>
<gene>
    <name evidence="2" type="ORF">ACFOOI_20200</name>
</gene>
<comment type="caution">
    <text evidence="2">The sequence shown here is derived from an EMBL/GenBank/DDBJ whole genome shotgun (WGS) entry which is preliminary data.</text>
</comment>
<keyword evidence="1" id="KW-0472">Membrane</keyword>
<feature type="transmembrane region" description="Helical" evidence="1">
    <location>
        <begin position="102"/>
        <end position="122"/>
    </location>
</feature>
<feature type="transmembrane region" description="Helical" evidence="1">
    <location>
        <begin position="7"/>
        <end position="28"/>
    </location>
</feature>
<name>A0ABV7Z2R5_9BACT</name>
<dbReference type="EMBL" id="JBHRYQ010000001">
    <property type="protein sequence ID" value="MFC3812997.1"/>
    <property type="molecule type" value="Genomic_DNA"/>
</dbReference>
<dbReference type="Proteomes" id="UP001595616">
    <property type="component" value="Unassembled WGS sequence"/>
</dbReference>
<keyword evidence="1" id="KW-0812">Transmembrane</keyword>
<sequence>MKPLKQISRIWISIGSILLVATYFLPIWRIDLWAPQYPEGLSMQIWLNKLSGQVDIINGLNHYIGMAHIKEEMFPEFKILPFVVGFLIIFGLSTALLKNRKLLIAFAATLVLSGIVALVDYYKWGYEYGHNLADDAAIKVPGMTYQPPLIGYKELLNFGAYSIPASGGWIFVILALITFGVLIFEIKTNK</sequence>
<keyword evidence="3" id="KW-1185">Reference proteome</keyword>